<keyword evidence="3" id="KW-1185">Reference proteome</keyword>
<dbReference type="SUPFAM" id="SSF88723">
    <property type="entry name" value="PIN domain-like"/>
    <property type="match status" value="1"/>
</dbReference>
<dbReference type="Pfam" id="PF00867">
    <property type="entry name" value="XPG_I"/>
    <property type="match status" value="1"/>
</dbReference>
<name>V2XBV5_MONRO</name>
<protein>
    <recommendedName>
        <fullName evidence="1">XPG-I domain-containing protein</fullName>
    </recommendedName>
</protein>
<evidence type="ECO:0000259" key="1">
    <source>
        <dbReference type="SMART" id="SM00484"/>
    </source>
</evidence>
<comment type="caution">
    <text evidence="2">The sequence shown here is derived from an EMBL/GenBank/DDBJ whole genome shotgun (WGS) entry which is preliminary data.</text>
</comment>
<dbReference type="InterPro" id="IPR006084">
    <property type="entry name" value="XPG/Rad2"/>
</dbReference>
<feature type="domain" description="XPG-I" evidence="1">
    <location>
        <begin position="128"/>
        <end position="198"/>
    </location>
</feature>
<dbReference type="AlphaFoldDB" id="V2XBV5"/>
<dbReference type="STRING" id="1381753.V2XBV5"/>
<dbReference type="InterPro" id="IPR029060">
    <property type="entry name" value="PIN-like_dom_sf"/>
</dbReference>
<dbReference type="OrthoDB" id="2148513at2759"/>
<evidence type="ECO:0000313" key="2">
    <source>
        <dbReference type="EMBL" id="ESK90296.1"/>
    </source>
</evidence>
<evidence type="ECO:0000313" key="3">
    <source>
        <dbReference type="Proteomes" id="UP000017559"/>
    </source>
</evidence>
<organism evidence="2 3">
    <name type="scientific">Moniliophthora roreri (strain MCA 2997)</name>
    <name type="common">Cocoa frosty pod rot fungus</name>
    <name type="synonym">Crinipellis roreri</name>
    <dbReference type="NCBI Taxonomy" id="1381753"/>
    <lineage>
        <taxon>Eukaryota</taxon>
        <taxon>Fungi</taxon>
        <taxon>Dikarya</taxon>
        <taxon>Basidiomycota</taxon>
        <taxon>Agaricomycotina</taxon>
        <taxon>Agaricomycetes</taxon>
        <taxon>Agaricomycetidae</taxon>
        <taxon>Agaricales</taxon>
        <taxon>Marasmiineae</taxon>
        <taxon>Marasmiaceae</taxon>
        <taxon>Moniliophthora</taxon>
    </lineage>
</organism>
<dbReference type="HOGENOM" id="CLU_1269573_0_0_1"/>
<gene>
    <name evidence="2" type="ORF">Moror_1183</name>
</gene>
<sequence>EKRLTLPSTKLPSSRKHGLSLWMEGMETTYTELAHDFITTENCPMRIGVDASIWFYAIMVALRKLALNAQRGPNPKLTTMLYKFCHLLSLPFSLVISIDGPQRAPFKHGKKVLNPPYWLLDSFCCLTEIFKHKIHQAPGDAEAELAVLNQCGLIDAVLMEDSDAFVYSALTVIQSYALWNPDTIAVYCLQDIMYNLVFPIMPSGLLMLATLGGSDQSI</sequence>
<dbReference type="CDD" id="cd09870">
    <property type="entry name" value="PIN_YEN1"/>
    <property type="match status" value="1"/>
</dbReference>
<dbReference type="EMBL" id="AWSO01000458">
    <property type="protein sequence ID" value="ESK90296.1"/>
    <property type="molecule type" value="Genomic_DNA"/>
</dbReference>
<reference evidence="2 3" key="1">
    <citation type="journal article" date="2014" name="BMC Genomics">
        <title>Genome and secretome analysis of the hemibiotrophic fungal pathogen, Moniliophthora roreri, which causes frosty pod rot disease of cacao: mechanisms of the biotrophic and necrotrophic phases.</title>
        <authorList>
            <person name="Meinhardt L.W."/>
            <person name="Costa G.G.L."/>
            <person name="Thomazella D.P.T."/>
            <person name="Teixeira P.J.P.L."/>
            <person name="Carazzolle M.F."/>
            <person name="Schuster S.C."/>
            <person name="Carlson J.E."/>
            <person name="Guiltinan M.J."/>
            <person name="Mieczkowski P."/>
            <person name="Farmer A."/>
            <person name="Ramaraj T."/>
            <person name="Crozier J."/>
            <person name="Davis R.E."/>
            <person name="Shao J."/>
            <person name="Melnick R.L."/>
            <person name="Pereira G.A.G."/>
            <person name="Bailey B.A."/>
        </authorList>
    </citation>
    <scope>NUCLEOTIDE SEQUENCE [LARGE SCALE GENOMIC DNA]</scope>
    <source>
        <strain evidence="2 3">MCA 2997</strain>
    </source>
</reference>
<dbReference type="SMART" id="SM00484">
    <property type="entry name" value="XPGI"/>
    <property type="match status" value="1"/>
</dbReference>
<proteinExistence type="predicted"/>
<dbReference type="GO" id="GO:0006974">
    <property type="term" value="P:DNA damage response"/>
    <property type="evidence" value="ECO:0007669"/>
    <property type="project" value="UniProtKB-ARBA"/>
</dbReference>
<feature type="non-terminal residue" evidence="2">
    <location>
        <position position="1"/>
    </location>
</feature>
<feature type="non-terminal residue" evidence="2">
    <location>
        <position position="218"/>
    </location>
</feature>
<accession>V2XBV5</accession>
<dbReference type="PANTHER" id="PTHR11081:SF75">
    <property type="entry name" value="ENDONUCLEASE, PUTATIVE (AFU_ORTHOLOGUE AFUA_3G13260)-RELATED"/>
    <property type="match status" value="1"/>
</dbReference>
<dbReference type="Proteomes" id="UP000017559">
    <property type="component" value="Unassembled WGS sequence"/>
</dbReference>
<dbReference type="GO" id="GO:0017108">
    <property type="term" value="F:5'-flap endonuclease activity"/>
    <property type="evidence" value="ECO:0007669"/>
    <property type="project" value="TreeGrafter"/>
</dbReference>
<dbReference type="PRINTS" id="PR00853">
    <property type="entry name" value="XPGRADSUPER"/>
</dbReference>
<dbReference type="InterPro" id="IPR006086">
    <property type="entry name" value="XPG-I_dom"/>
</dbReference>
<dbReference type="KEGG" id="mrr:Moror_1183"/>
<dbReference type="Gene3D" id="3.40.50.1010">
    <property type="entry name" value="5'-nuclease"/>
    <property type="match status" value="2"/>
</dbReference>
<dbReference type="PANTHER" id="PTHR11081">
    <property type="entry name" value="FLAP ENDONUCLEASE FAMILY MEMBER"/>
    <property type="match status" value="1"/>
</dbReference>